<dbReference type="AlphaFoldDB" id="A0A420G1S3"/>
<evidence type="ECO:0000259" key="1">
    <source>
        <dbReference type="Pfam" id="PF16697"/>
    </source>
</evidence>
<feature type="domain" description="YscD cytoplasmic" evidence="1">
    <location>
        <begin position="9"/>
        <end position="98"/>
    </location>
</feature>
<name>A0A420G1S3_9BURK</name>
<sequence length="365" mass="39684">MNADALIVVMEGVHTGASVVLPADRPLRIGSGADADLMVIDEGVEPLHVTVELHGTGLVLVAHQAKVTVFGRPLPPGRRVTVERGARFSAGVVTFQFSGRDAPGEAMTRDAERAYLLRHAQLVYLGKRWSDASRVTKAVVFGMPFALALLAWISSTQWSGVPRATRPNDAFRLVTKHLDPRTGALVYEGYVQSPADLAALTASAWSQKRALVMHVIVLAQLQEQVEEFLARYYRGAEVHPAGPGTFTATLPVAQGFISPESWDYARIARLASAEISGLRGLTFPGHVQQGERVRVPLEALGLNLLSGRHAVWLTDAQGVRYFPGARLPIGRITRLSTCSAYILRDDDGSIYEFFMDAAHAPKQCQ</sequence>
<proteinExistence type="predicted"/>
<accession>A0A420G1S3</accession>
<reference evidence="2 3" key="1">
    <citation type="submission" date="2016-07" db="EMBL/GenBank/DDBJ databases">
        <title>Genome analysis of Burkholderia fungorum ES3-20.</title>
        <authorList>
            <person name="Xu D."/>
            <person name="Yao R."/>
            <person name="Zheng S."/>
        </authorList>
    </citation>
    <scope>NUCLEOTIDE SEQUENCE [LARGE SCALE GENOMIC DNA]</scope>
    <source>
        <strain evidence="2 3">ES3-20</strain>
    </source>
</reference>
<dbReference type="CDD" id="cd00060">
    <property type="entry name" value="FHA"/>
    <property type="match status" value="1"/>
</dbReference>
<dbReference type="Gene3D" id="2.60.200.20">
    <property type="match status" value="1"/>
</dbReference>
<dbReference type="InterPro" id="IPR032030">
    <property type="entry name" value="YscD_cytoplasmic_dom"/>
</dbReference>
<evidence type="ECO:0000313" key="3">
    <source>
        <dbReference type="Proteomes" id="UP000283709"/>
    </source>
</evidence>
<evidence type="ECO:0000313" key="2">
    <source>
        <dbReference type="EMBL" id="RKF39102.1"/>
    </source>
</evidence>
<protein>
    <recommendedName>
        <fullName evidence="1">YscD cytoplasmic domain-containing protein</fullName>
    </recommendedName>
</protein>
<dbReference type="Pfam" id="PF16697">
    <property type="entry name" value="Yop-YscD_cpl"/>
    <property type="match status" value="1"/>
</dbReference>
<organism evidence="2 3">
    <name type="scientific">Paraburkholderia fungorum</name>
    <dbReference type="NCBI Taxonomy" id="134537"/>
    <lineage>
        <taxon>Bacteria</taxon>
        <taxon>Pseudomonadati</taxon>
        <taxon>Pseudomonadota</taxon>
        <taxon>Betaproteobacteria</taxon>
        <taxon>Burkholderiales</taxon>
        <taxon>Burkholderiaceae</taxon>
        <taxon>Paraburkholderia</taxon>
    </lineage>
</organism>
<comment type="caution">
    <text evidence="2">The sequence shown here is derived from an EMBL/GenBank/DDBJ whole genome shotgun (WGS) entry which is preliminary data.</text>
</comment>
<dbReference type="OrthoDB" id="8989163at2"/>
<dbReference type="SUPFAM" id="SSF49879">
    <property type="entry name" value="SMAD/FHA domain"/>
    <property type="match status" value="1"/>
</dbReference>
<dbReference type="EMBL" id="MCAS01000031">
    <property type="protein sequence ID" value="RKF39102.1"/>
    <property type="molecule type" value="Genomic_DNA"/>
</dbReference>
<dbReference type="InterPro" id="IPR008984">
    <property type="entry name" value="SMAD_FHA_dom_sf"/>
</dbReference>
<dbReference type="Proteomes" id="UP000283709">
    <property type="component" value="Unassembled WGS sequence"/>
</dbReference>
<gene>
    <name evidence="2" type="ORF">BCY88_33635</name>
</gene>
<dbReference type="RefSeq" id="WP_120346985.1">
    <property type="nucleotide sequence ID" value="NZ_MCAS01000031.1"/>
</dbReference>